<evidence type="ECO:0000256" key="1">
    <source>
        <dbReference type="ARBA" id="ARBA00004651"/>
    </source>
</evidence>
<feature type="transmembrane region" description="Helical" evidence="8">
    <location>
        <begin position="14"/>
        <end position="37"/>
    </location>
</feature>
<dbReference type="GO" id="GO:0046677">
    <property type="term" value="P:response to antibiotic"/>
    <property type="evidence" value="ECO:0007669"/>
    <property type="project" value="UniProtKB-KW"/>
</dbReference>
<dbReference type="Gene3D" id="1.20.1720.10">
    <property type="entry name" value="Multidrug resistance protein D"/>
    <property type="match status" value="1"/>
</dbReference>
<dbReference type="InterPro" id="IPR020846">
    <property type="entry name" value="MFS_dom"/>
</dbReference>
<dbReference type="GO" id="GO:0005886">
    <property type="term" value="C:plasma membrane"/>
    <property type="evidence" value="ECO:0007669"/>
    <property type="project" value="UniProtKB-SubCell"/>
</dbReference>
<dbReference type="Proteomes" id="UP000199063">
    <property type="component" value="Unassembled WGS sequence"/>
</dbReference>
<dbReference type="Gene3D" id="1.20.1250.20">
    <property type="entry name" value="MFS general substrate transporter like domains"/>
    <property type="match status" value="1"/>
</dbReference>
<sequence>MGTLRELTPQQRSAMIATVTASVLLFSSLTSVIVALPRIQRDFGLDSSALHWVVVAALLPLCAVAVVSGRLGDVLGRRRVFLLGMVCFGIGSALCAAAPDGLVLVVARGVQGLGIALAVPLALANLTAALPERRHGWAIGVQTAFTSFFGVAVPLGIALLVEFGSWRWAFAACVPLSALVVLMARRHLVESRAPTGTSMDVPGAVLIAAGLTLVVLACERSSDLGFADPGTLLPLVAGAALLALFAAVELRTAEPLLDLRPLRSSAVSVPMVALALVQCTSLAVAVYVTLYLQHVLDLGALRTGLLLAASSVGTVVLSPFVGRLTDQGYGPRLILAGLAVLGCCLLWLTYGVTSRHGTLLVPALLVFGLAPPLVYPAATAMIMDSAPGSARGVAASLSVQSRQIGATLGLALLNALFTTAEWDERNDLLASAAGEGDEFTPREQRALDTVLSREEEREELLARLPGAAHERVGAAADSAFVTALEASLLTLAGLMLVSAVLLVMVGGLGRGAAPPAGRARAARSSRRAGPASRSAGPAAGERRWPAWRRRC</sequence>
<reference evidence="11" key="1">
    <citation type="submission" date="2016-10" db="EMBL/GenBank/DDBJ databases">
        <authorList>
            <person name="Varghese N."/>
            <person name="Submissions S."/>
        </authorList>
    </citation>
    <scope>NUCLEOTIDE SEQUENCE [LARGE SCALE GENOMIC DNA]</scope>
    <source>
        <strain evidence="11">CGMCC 4.7042</strain>
    </source>
</reference>
<evidence type="ECO:0000256" key="5">
    <source>
        <dbReference type="ARBA" id="ARBA00023136"/>
    </source>
</evidence>
<feature type="transmembrane region" description="Helical" evidence="8">
    <location>
        <begin position="333"/>
        <end position="353"/>
    </location>
</feature>
<dbReference type="GO" id="GO:0022857">
    <property type="term" value="F:transmembrane transporter activity"/>
    <property type="evidence" value="ECO:0007669"/>
    <property type="project" value="InterPro"/>
</dbReference>
<feature type="transmembrane region" description="Helical" evidence="8">
    <location>
        <begin position="488"/>
        <end position="508"/>
    </location>
</feature>
<dbReference type="SUPFAM" id="SSF103473">
    <property type="entry name" value="MFS general substrate transporter"/>
    <property type="match status" value="1"/>
</dbReference>
<keyword evidence="3 8" id="KW-0812">Transmembrane</keyword>
<protein>
    <submittedName>
        <fullName evidence="10">Predicted arabinose efflux permease, MFS family</fullName>
    </submittedName>
</protein>
<feature type="transmembrane region" description="Helical" evidence="8">
    <location>
        <begin position="80"/>
        <end position="99"/>
    </location>
</feature>
<dbReference type="EMBL" id="FNHI01000003">
    <property type="protein sequence ID" value="SDM01946.1"/>
    <property type="molecule type" value="Genomic_DNA"/>
</dbReference>
<feature type="transmembrane region" description="Helical" evidence="8">
    <location>
        <begin position="269"/>
        <end position="292"/>
    </location>
</feature>
<feature type="transmembrane region" description="Helical" evidence="8">
    <location>
        <begin position="229"/>
        <end position="248"/>
    </location>
</feature>
<feature type="transmembrane region" description="Helical" evidence="8">
    <location>
        <begin position="136"/>
        <end position="160"/>
    </location>
</feature>
<feature type="region of interest" description="Disordered" evidence="7">
    <location>
        <begin position="511"/>
        <end position="551"/>
    </location>
</feature>
<keyword evidence="4 8" id="KW-1133">Transmembrane helix</keyword>
<dbReference type="PANTHER" id="PTHR42718:SF9">
    <property type="entry name" value="MAJOR FACILITATOR SUPERFAMILY MULTIDRUG TRANSPORTER MFSC"/>
    <property type="match status" value="1"/>
</dbReference>
<comment type="subcellular location">
    <subcellularLocation>
        <location evidence="1">Cell membrane</location>
        <topology evidence="1">Multi-pass membrane protein</topology>
    </subcellularLocation>
</comment>
<dbReference type="Pfam" id="PF07690">
    <property type="entry name" value="MFS_1"/>
    <property type="match status" value="1"/>
</dbReference>
<name>A0A1G9PT63_9ACTN</name>
<dbReference type="PROSITE" id="PS50850">
    <property type="entry name" value="MFS"/>
    <property type="match status" value="1"/>
</dbReference>
<evidence type="ECO:0000259" key="9">
    <source>
        <dbReference type="PROSITE" id="PS50850"/>
    </source>
</evidence>
<accession>A0A1G9PT63</accession>
<dbReference type="AlphaFoldDB" id="A0A1G9PT63"/>
<evidence type="ECO:0000313" key="10">
    <source>
        <dbReference type="EMBL" id="SDM01946.1"/>
    </source>
</evidence>
<feature type="transmembrane region" description="Helical" evidence="8">
    <location>
        <begin position="304"/>
        <end position="321"/>
    </location>
</feature>
<dbReference type="InterPro" id="IPR036259">
    <property type="entry name" value="MFS_trans_sf"/>
</dbReference>
<evidence type="ECO:0000256" key="4">
    <source>
        <dbReference type="ARBA" id="ARBA00022989"/>
    </source>
</evidence>
<evidence type="ECO:0000256" key="2">
    <source>
        <dbReference type="ARBA" id="ARBA00022448"/>
    </source>
</evidence>
<gene>
    <name evidence="10" type="ORF">SAMN05444921_10348</name>
</gene>
<dbReference type="CDD" id="cd17321">
    <property type="entry name" value="MFS_MMR_MDR_like"/>
    <property type="match status" value="1"/>
</dbReference>
<keyword evidence="6" id="KW-0046">Antibiotic resistance</keyword>
<feature type="transmembrane region" description="Helical" evidence="8">
    <location>
        <begin position="105"/>
        <end position="124"/>
    </location>
</feature>
<organism evidence="10 11">
    <name type="scientific">Streptomyces wuyuanensis</name>
    <dbReference type="NCBI Taxonomy" id="1196353"/>
    <lineage>
        <taxon>Bacteria</taxon>
        <taxon>Bacillati</taxon>
        <taxon>Actinomycetota</taxon>
        <taxon>Actinomycetes</taxon>
        <taxon>Kitasatosporales</taxon>
        <taxon>Streptomycetaceae</taxon>
        <taxon>Streptomyces</taxon>
    </lineage>
</organism>
<feature type="domain" description="Major facilitator superfamily (MFS) profile" evidence="9">
    <location>
        <begin position="14"/>
        <end position="510"/>
    </location>
</feature>
<dbReference type="OrthoDB" id="7375466at2"/>
<evidence type="ECO:0000256" key="3">
    <source>
        <dbReference type="ARBA" id="ARBA00022692"/>
    </source>
</evidence>
<evidence type="ECO:0000256" key="7">
    <source>
        <dbReference type="SAM" id="MobiDB-lite"/>
    </source>
</evidence>
<evidence type="ECO:0000313" key="11">
    <source>
        <dbReference type="Proteomes" id="UP000199063"/>
    </source>
</evidence>
<feature type="transmembrane region" description="Helical" evidence="8">
    <location>
        <begin position="49"/>
        <end position="68"/>
    </location>
</feature>
<evidence type="ECO:0000256" key="6">
    <source>
        <dbReference type="ARBA" id="ARBA00023251"/>
    </source>
</evidence>
<feature type="transmembrane region" description="Helical" evidence="8">
    <location>
        <begin position="359"/>
        <end position="383"/>
    </location>
</feature>
<keyword evidence="2" id="KW-0813">Transport</keyword>
<proteinExistence type="predicted"/>
<keyword evidence="5 8" id="KW-0472">Membrane</keyword>
<dbReference type="PANTHER" id="PTHR42718">
    <property type="entry name" value="MAJOR FACILITATOR SUPERFAMILY MULTIDRUG TRANSPORTER MFSC"/>
    <property type="match status" value="1"/>
</dbReference>
<dbReference type="InterPro" id="IPR011701">
    <property type="entry name" value="MFS"/>
</dbReference>
<keyword evidence="11" id="KW-1185">Reference proteome</keyword>
<feature type="transmembrane region" description="Helical" evidence="8">
    <location>
        <begin position="196"/>
        <end position="217"/>
    </location>
</feature>
<dbReference type="STRING" id="1196353.SAMN05444921_10348"/>
<feature type="compositionally biased region" description="Low complexity" evidence="7">
    <location>
        <begin position="527"/>
        <end position="539"/>
    </location>
</feature>
<evidence type="ECO:0000256" key="8">
    <source>
        <dbReference type="SAM" id="Phobius"/>
    </source>
</evidence>